<organism evidence="3 4">
    <name type="scientific">Planosporangium thailandense</name>
    <dbReference type="NCBI Taxonomy" id="765197"/>
    <lineage>
        <taxon>Bacteria</taxon>
        <taxon>Bacillati</taxon>
        <taxon>Actinomycetota</taxon>
        <taxon>Actinomycetes</taxon>
        <taxon>Micromonosporales</taxon>
        <taxon>Micromonosporaceae</taxon>
        <taxon>Planosporangium</taxon>
    </lineage>
</organism>
<dbReference type="Proteomes" id="UP000722989">
    <property type="component" value="Unassembled WGS sequence"/>
</dbReference>
<gene>
    <name evidence="3" type="ORF">HC031_31685</name>
</gene>
<dbReference type="EMBL" id="JAATVY010000052">
    <property type="protein sequence ID" value="NJC74242.1"/>
    <property type="molecule type" value="Genomic_DNA"/>
</dbReference>
<evidence type="ECO:0000256" key="2">
    <source>
        <dbReference type="SAM" id="SignalP"/>
    </source>
</evidence>
<sequence length="157" mass="15507">MRRMRLALPAIVACAALTGCAAGQPGTHANESGGSSVSNSAAQPGPSGARPGPSAGQPGSSPVEDLPVPAPPTGAPGGPSRPGDLGTKPSAPMTLTGTVRAGVEPNCMLLDSYLLIGGPRDQLRDGARVTVTGRVQADLVTTCQQGTPFIVESAKSA</sequence>
<feature type="signal peptide" evidence="2">
    <location>
        <begin position="1"/>
        <end position="21"/>
    </location>
</feature>
<reference evidence="3 4" key="1">
    <citation type="submission" date="2020-03" db="EMBL/GenBank/DDBJ databases">
        <title>WGS of the type strain of Planosporangium spp.</title>
        <authorList>
            <person name="Thawai C."/>
        </authorList>
    </citation>
    <scope>NUCLEOTIDE SEQUENCE [LARGE SCALE GENOMIC DNA]</scope>
    <source>
        <strain evidence="3 4">TBRC 5610</strain>
    </source>
</reference>
<proteinExistence type="predicted"/>
<accession>A0ABX0Y7X9</accession>
<keyword evidence="2" id="KW-0732">Signal</keyword>
<feature type="chain" id="PRO_5046757226" description="DUF5666 domain-containing protein" evidence="2">
    <location>
        <begin position="22"/>
        <end position="157"/>
    </location>
</feature>
<evidence type="ECO:0000256" key="1">
    <source>
        <dbReference type="SAM" id="MobiDB-lite"/>
    </source>
</evidence>
<feature type="compositionally biased region" description="Low complexity" evidence="1">
    <location>
        <begin position="40"/>
        <end position="62"/>
    </location>
</feature>
<feature type="region of interest" description="Disordered" evidence="1">
    <location>
        <begin position="23"/>
        <end position="100"/>
    </location>
</feature>
<evidence type="ECO:0000313" key="3">
    <source>
        <dbReference type="EMBL" id="NJC74242.1"/>
    </source>
</evidence>
<protein>
    <recommendedName>
        <fullName evidence="5">DUF5666 domain-containing protein</fullName>
    </recommendedName>
</protein>
<dbReference type="PROSITE" id="PS51257">
    <property type="entry name" value="PROKAR_LIPOPROTEIN"/>
    <property type="match status" value="1"/>
</dbReference>
<name>A0ABX0Y7X9_9ACTN</name>
<feature type="compositionally biased region" description="Polar residues" evidence="1">
    <location>
        <begin position="27"/>
        <end position="39"/>
    </location>
</feature>
<keyword evidence="4" id="KW-1185">Reference proteome</keyword>
<evidence type="ECO:0000313" key="4">
    <source>
        <dbReference type="Proteomes" id="UP000722989"/>
    </source>
</evidence>
<evidence type="ECO:0008006" key="5">
    <source>
        <dbReference type="Google" id="ProtNLM"/>
    </source>
</evidence>
<comment type="caution">
    <text evidence="3">The sequence shown here is derived from an EMBL/GenBank/DDBJ whole genome shotgun (WGS) entry which is preliminary data.</text>
</comment>